<evidence type="ECO:0000313" key="2">
    <source>
        <dbReference type="EMBL" id="HIY96178.1"/>
    </source>
</evidence>
<feature type="transmembrane region" description="Helical" evidence="1">
    <location>
        <begin position="166"/>
        <end position="189"/>
    </location>
</feature>
<dbReference type="AlphaFoldDB" id="A0A9D1ZVD9"/>
<reference evidence="2" key="2">
    <citation type="submission" date="2021-04" db="EMBL/GenBank/DDBJ databases">
        <authorList>
            <person name="Gilroy R."/>
        </authorList>
    </citation>
    <scope>NUCLEOTIDE SEQUENCE</scope>
    <source>
        <strain evidence="2">1345</strain>
    </source>
</reference>
<comment type="caution">
    <text evidence="2">The sequence shown here is derived from an EMBL/GenBank/DDBJ whole genome shotgun (WGS) entry which is preliminary data.</text>
</comment>
<feature type="transmembrane region" description="Helical" evidence="1">
    <location>
        <begin position="132"/>
        <end position="159"/>
    </location>
</feature>
<keyword evidence="1" id="KW-0472">Membrane</keyword>
<evidence type="ECO:0000313" key="3">
    <source>
        <dbReference type="Proteomes" id="UP000886750"/>
    </source>
</evidence>
<name>A0A9D1ZVD9_9FIRM</name>
<dbReference type="Proteomes" id="UP000886750">
    <property type="component" value="Unassembled WGS sequence"/>
</dbReference>
<dbReference type="EMBL" id="DXCQ01000007">
    <property type="protein sequence ID" value="HIY96178.1"/>
    <property type="molecule type" value="Genomic_DNA"/>
</dbReference>
<evidence type="ECO:0000256" key="1">
    <source>
        <dbReference type="SAM" id="Phobius"/>
    </source>
</evidence>
<keyword evidence="1" id="KW-0812">Transmembrane</keyword>
<sequence>MYCVQCGKLTGNSDLLCEDCKKAAKQSGAECAPHAENALEQVSQASGGELRGAKEQQHTANVRTEEWEEIVSSKEVREKIPVNRCAVAGIILSFAALLALVSMFFVVWFVMAQNPEWFEDDYILTSGDLLRFTMSFVVPLALAFLFSAAGCAVSVVGFLRRKRFRLSGLAIGGFIVGFVIFMTLITFVFNIF</sequence>
<feature type="transmembrane region" description="Helical" evidence="1">
    <location>
        <begin position="87"/>
        <end position="112"/>
    </location>
</feature>
<gene>
    <name evidence="2" type="ORF">H9729_00660</name>
</gene>
<reference evidence="2" key="1">
    <citation type="journal article" date="2021" name="PeerJ">
        <title>Extensive microbial diversity within the chicken gut microbiome revealed by metagenomics and culture.</title>
        <authorList>
            <person name="Gilroy R."/>
            <person name="Ravi A."/>
            <person name="Getino M."/>
            <person name="Pursley I."/>
            <person name="Horton D.L."/>
            <person name="Alikhan N.F."/>
            <person name="Baker D."/>
            <person name="Gharbi K."/>
            <person name="Hall N."/>
            <person name="Watson M."/>
            <person name="Adriaenssens E.M."/>
            <person name="Foster-Nyarko E."/>
            <person name="Jarju S."/>
            <person name="Secka A."/>
            <person name="Antonio M."/>
            <person name="Oren A."/>
            <person name="Chaudhuri R.R."/>
            <person name="La Ragione R."/>
            <person name="Hildebrand F."/>
            <person name="Pallen M.J."/>
        </authorList>
    </citation>
    <scope>NUCLEOTIDE SEQUENCE</scope>
    <source>
        <strain evidence="2">1345</strain>
    </source>
</reference>
<proteinExistence type="predicted"/>
<protein>
    <submittedName>
        <fullName evidence="2">Uncharacterized protein</fullName>
    </submittedName>
</protein>
<organism evidence="2 3">
    <name type="scientific">Candidatus Borkfalkia excrementigallinarum</name>
    <dbReference type="NCBI Taxonomy" id="2838506"/>
    <lineage>
        <taxon>Bacteria</taxon>
        <taxon>Bacillati</taxon>
        <taxon>Bacillota</taxon>
        <taxon>Clostridia</taxon>
        <taxon>Christensenellales</taxon>
        <taxon>Christensenellaceae</taxon>
        <taxon>Candidatus Borkfalkia</taxon>
    </lineage>
</organism>
<accession>A0A9D1ZVD9</accession>
<keyword evidence="1" id="KW-1133">Transmembrane helix</keyword>